<accession>A0A1M5M029</accession>
<evidence type="ECO:0000313" key="4">
    <source>
        <dbReference type="Proteomes" id="UP000184041"/>
    </source>
</evidence>
<dbReference type="InterPro" id="IPR028994">
    <property type="entry name" value="Integrin_alpha_N"/>
</dbReference>
<sequence length="1193" mass="135796">MLRSLSKSEIHINVCILILQLCFNFTIIGCSIDHSSHRDSLFKNVSSSITNITFSNDIKENDSLNIILKEYIYNGGGVATGDINNDGLSDLFFSGNEVSSRLYMNKGELKFEDITEEAGLINEGWATGAVIVDINGDRYKDIFVSQSSIGGLRESRNLLYINNQDNTFSEVGDQAGIAETNDATQGAFTDYDKDGDLDLFLITHEYDDFNPNMIRPRRTKGSSPNTDVLFRNDGMAEKGNYPIFTNVSEKAGIQYEGYGLGVIINDFNQDSWPDFYVSNDYISNDVLYVNNGDGTFTNKISSWIRHQAESSMGVDAADFNNDGWVDIMTVDMLMPENKHQKLMTGDIDYGRYKQLQNYGYEPQFLRNMLQIHRGLSPHGEPYFSEVGQYAGIYKTGWSWSPLFADFDNDGLKDIFVSNGFPKDVTNLDLLNYWTMQINNPNNDLKSYLDKIQEYMNDLEGLREENFLFHNEGNLIFTDSSRAWGMYEENTSNGAVYVDLDNDGDLDLVTNNLNEEADIYRNDLIRDQENILGHNFLKINLKGAGENRDGIGSKIWLYVNRRLQYLEHNPTRGYISAMNSTLHFGLGEQNKVDSLRVKWPSGIQQVVHSIKVNRTITLKEQEASIYENKKEIERQILFNEVSEELDITFNHDEKPYNDFRYSPLIPQKYSKLGPGITVGDLNMDDREDFFIGGAYRQSGKFFFQTAEGKFRSKPITDGDKKEEDMGVLFFDYDKDGDNDLYVVSGSSEYGPTSKYYQDRLYINDGKGNFERSNKVIPLTNSSGSCVVAADYDKDGDLDLFRGGRISLTLYPNSARSYLFENDNLFKDVTESVLGLSKIGLVSDAIWTDVNNDQWQDLIVVGEWMPITIFQNVKGSLKKKITLPYKGWWNSITAGDFDNDGDTDYVIGNLGMNSQYRGTKKEPMQIVYGDFNNDGYIDGIINVFKEGVNNIRKSFPVPPRDELIKQLSYFRKFYDDYDNYASASMEDILSHLKSEEYQILLSNETRSMYLENQSDFQFKASSLPYDAQLGPVFGMHPYDLNDDNNLDLIITGNNYNTEVMTGQYDAFNGLILLGDGDGNFEKSDLPETGFYVPADAKSLASMYKPNGEVMMLVARNDSTLLAFDATEYSKEKMIFKPNKNDAYAEIYYVNGQKRKVEFYYGSGYLSHSSRKLSVNNNVEYLVVYKYNGDARKIHF</sequence>
<dbReference type="InterPro" id="IPR013517">
    <property type="entry name" value="FG-GAP"/>
</dbReference>
<dbReference type="EMBL" id="FQUS01000048">
    <property type="protein sequence ID" value="SHG70608.1"/>
    <property type="molecule type" value="Genomic_DNA"/>
</dbReference>
<dbReference type="SUPFAM" id="SSF69318">
    <property type="entry name" value="Integrin alpha N-terminal domain"/>
    <property type="match status" value="3"/>
</dbReference>
<organism evidence="3 4">
    <name type="scientific">Fodinibius roseus</name>
    <dbReference type="NCBI Taxonomy" id="1194090"/>
    <lineage>
        <taxon>Bacteria</taxon>
        <taxon>Pseudomonadati</taxon>
        <taxon>Balneolota</taxon>
        <taxon>Balneolia</taxon>
        <taxon>Balneolales</taxon>
        <taxon>Balneolaceae</taxon>
        <taxon>Fodinibius</taxon>
    </lineage>
</organism>
<dbReference type="PROSITE" id="PS51257">
    <property type="entry name" value="PROKAR_LIPOPROTEIN"/>
    <property type="match status" value="1"/>
</dbReference>
<dbReference type="Pfam" id="PF07593">
    <property type="entry name" value="UnbV_ASPIC"/>
    <property type="match status" value="1"/>
</dbReference>
<dbReference type="Pfam" id="PF13517">
    <property type="entry name" value="FG-GAP_3"/>
    <property type="match status" value="5"/>
</dbReference>
<gene>
    <name evidence="3" type="ORF">SAMN05443144_1482</name>
</gene>
<dbReference type="PANTHER" id="PTHR16026">
    <property type="entry name" value="CARTILAGE ACIDIC PROTEIN 1"/>
    <property type="match status" value="1"/>
</dbReference>
<dbReference type="OrthoDB" id="600363at2"/>
<dbReference type="STRING" id="1194090.SAMN05443144_1482"/>
<feature type="domain" description="ASPIC/UnbV" evidence="2">
    <location>
        <begin position="549"/>
        <end position="616"/>
    </location>
</feature>
<keyword evidence="4" id="KW-1185">Reference proteome</keyword>
<reference evidence="3 4" key="1">
    <citation type="submission" date="2016-11" db="EMBL/GenBank/DDBJ databases">
        <authorList>
            <person name="Jaros S."/>
            <person name="Januszkiewicz K."/>
            <person name="Wedrychowicz H."/>
        </authorList>
    </citation>
    <scope>NUCLEOTIDE SEQUENCE [LARGE SCALE GENOMIC DNA]</scope>
    <source>
        <strain evidence="3 4">DSM 21986</strain>
    </source>
</reference>
<evidence type="ECO:0000313" key="3">
    <source>
        <dbReference type="EMBL" id="SHG70608.1"/>
    </source>
</evidence>
<dbReference type="InterPro" id="IPR011519">
    <property type="entry name" value="UnbV_ASPIC"/>
</dbReference>
<name>A0A1M5M029_9BACT</name>
<protein>
    <submittedName>
        <fullName evidence="3">Repeat domain-containing protein</fullName>
    </submittedName>
</protein>
<dbReference type="PANTHER" id="PTHR16026:SF0">
    <property type="entry name" value="CARTILAGE ACIDIC PROTEIN 1"/>
    <property type="match status" value="1"/>
</dbReference>
<proteinExistence type="predicted"/>
<dbReference type="Proteomes" id="UP000184041">
    <property type="component" value="Unassembled WGS sequence"/>
</dbReference>
<keyword evidence="1" id="KW-0732">Signal</keyword>
<evidence type="ECO:0000259" key="2">
    <source>
        <dbReference type="Pfam" id="PF07593"/>
    </source>
</evidence>
<dbReference type="Gene3D" id="2.130.10.130">
    <property type="entry name" value="Integrin alpha, N-terminal"/>
    <property type="match status" value="3"/>
</dbReference>
<dbReference type="AlphaFoldDB" id="A0A1M5M029"/>
<evidence type="ECO:0000256" key="1">
    <source>
        <dbReference type="ARBA" id="ARBA00022729"/>
    </source>
</evidence>
<dbReference type="InterPro" id="IPR027039">
    <property type="entry name" value="Crtac1"/>
</dbReference>